<accession>A0A3E1NF42</accession>
<dbReference type="Proteomes" id="UP000261284">
    <property type="component" value="Unassembled WGS sequence"/>
</dbReference>
<feature type="domain" description="Phosphatidic acid phosphatase type 2/haloperoxidase" evidence="2">
    <location>
        <begin position="63"/>
        <end position="179"/>
    </location>
</feature>
<evidence type="ECO:0000256" key="1">
    <source>
        <dbReference type="SAM" id="Phobius"/>
    </source>
</evidence>
<gene>
    <name evidence="3" type="ORF">DXN05_18700</name>
</gene>
<keyword evidence="1" id="KW-1133">Transmembrane helix</keyword>
<reference evidence="3 4" key="1">
    <citation type="submission" date="2018-08" db="EMBL/GenBank/DDBJ databases">
        <title>Chitinophagaceae sp. K23C18032701, a novel bacterium isolated from forest soil.</title>
        <authorList>
            <person name="Wang C."/>
        </authorList>
    </citation>
    <scope>NUCLEOTIDE SEQUENCE [LARGE SCALE GENOMIC DNA]</scope>
    <source>
        <strain evidence="3 4">K23C18032701</strain>
    </source>
</reference>
<proteinExistence type="predicted"/>
<organism evidence="3 4">
    <name type="scientific">Deminuibacter soli</name>
    <dbReference type="NCBI Taxonomy" id="2291815"/>
    <lineage>
        <taxon>Bacteria</taxon>
        <taxon>Pseudomonadati</taxon>
        <taxon>Bacteroidota</taxon>
        <taxon>Chitinophagia</taxon>
        <taxon>Chitinophagales</taxon>
        <taxon>Chitinophagaceae</taxon>
        <taxon>Deminuibacter</taxon>
    </lineage>
</organism>
<protein>
    <submittedName>
        <fullName evidence="3">Phosphatase PAP2 family protein</fullName>
    </submittedName>
</protein>
<dbReference type="InterPro" id="IPR036938">
    <property type="entry name" value="PAP2/HPO_sf"/>
</dbReference>
<dbReference type="Gene3D" id="1.20.144.10">
    <property type="entry name" value="Phosphatidic acid phosphatase type 2/haloperoxidase"/>
    <property type="match status" value="1"/>
</dbReference>
<feature type="transmembrane region" description="Helical" evidence="1">
    <location>
        <begin position="58"/>
        <end position="81"/>
    </location>
</feature>
<name>A0A3E1NF42_9BACT</name>
<feature type="transmembrane region" description="Helical" evidence="1">
    <location>
        <begin position="164"/>
        <end position="183"/>
    </location>
</feature>
<evidence type="ECO:0000313" key="3">
    <source>
        <dbReference type="EMBL" id="RFM26605.1"/>
    </source>
</evidence>
<evidence type="ECO:0000313" key="4">
    <source>
        <dbReference type="Proteomes" id="UP000261284"/>
    </source>
</evidence>
<feature type="transmembrane region" description="Helical" evidence="1">
    <location>
        <begin position="141"/>
        <end position="158"/>
    </location>
</feature>
<dbReference type="EMBL" id="QTJU01000008">
    <property type="protein sequence ID" value="RFM26605.1"/>
    <property type="molecule type" value="Genomic_DNA"/>
</dbReference>
<keyword evidence="1" id="KW-0472">Membrane</keyword>
<keyword evidence="4" id="KW-1185">Reference proteome</keyword>
<dbReference type="SMART" id="SM00014">
    <property type="entry name" value="acidPPc"/>
    <property type="match status" value="1"/>
</dbReference>
<feature type="transmembrane region" description="Helical" evidence="1">
    <location>
        <begin position="32"/>
        <end position="52"/>
    </location>
</feature>
<sequence length="203" mass="23635">MEALQWLQNADKALFTTINHDWAITWLDPLMLLLREATTWIPLYLFIAFYTWRKNPRLFWWFLLMSVVTFGITDFTTGTLLKPHIGRLRPCADPQMQGIIRSLIPCGGLYSMPSSHAANHFGLAMFWYSVLRRAYGIRWRWLWFWAFAIVYAQVYVGKHFPLDILAGAVTGMLAGWLTTFIFMRGIRKWPRLQTPATGTQQGV</sequence>
<evidence type="ECO:0000259" key="2">
    <source>
        <dbReference type="SMART" id="SM00014"/>
    </source>
</evidence>
<dbReference type="Pfam" id="PF01569">
    <property type="entry name" value="PAP2"/>
    <property type="match status" value="1"/>
</dbReference>
<dbReference type="RefSeq" id="WP_116848809.1">
    <property type="nucleotide sequence ID" value="NZ_QTJU01000008.1"/>
</dbReference>
<dbReference type="InterPro" id="IPR000326">
    <property type="entry name" value="PAP2/HPO"/>
</dbReference>
<dbReference type="AlphaFoldDB" id="A0A3E1NF42"/>
<dbReference type="PANTHER" id="PTHR14969">
    <property type="entry name" value="SPHINGOSINE-1-PHOSPHATE PHOSPHOHYDROLASE"/>
    <property type="match status" value="1"/>
</dbReference>
<dbReference type="PANTHER" id="PTHR14969:SF13">
    <property type="entry name" value="AT30094P"/>
    <property type="match status" value="1"/>
</dbReference>
<dbReference type="OrthoDB" id="9789113at2"/>
<keyword evidence="1" id="KW-0812">Transmembrane</keyword>
<comment type="caution">
    <text evidence="3">The sequence shown here is derived from an EMBL/GenBank/DDBJ whole genome shotgun (WGS) entry which is preliminary data.</text>
</comment>
<dbReference type="SUPFAM" id="SSF48317">
    <property type="entry name" value="Acid phosphatase/Vanadium-dependent haloperoxidase"/>
    <property type="match status" value="1"/>
</dbReference>